<evidence type="ECO:0000313" key="2">
    <source>
        <dbReference type="EMBL" id="KAJ5532535.1"/>
    </source>
</evidence>
<accession>A0AAD6GB99</accession>
<dbReference type="AlphaFoldDB" id="A0AAD6GB99"/>
<dbReference type="Proteomes" id="UP001220324">
    <property type="component" value="Unassembled WGS sequence"/>
</dbReference>
<organism evidence="2 3">
    <name type="scientific">Penicillium frequentans</name>
    <dbReference type="NCBI Taxonomy" id="3151616"/>
    <lineage>
        <taxon>Eukaryota</taxon>
        <taxon>Fungi</taxon>
        <taxon>Dikarya</taxon>
        <taxon>Ascomycota</taxon>
        <taxon>Pezizomycotina</taxon>
        <taxon>Eurotiomycetes</taxon>
        <taxon>Eurotiomycetidae</taxon>
        <taxon>Eurotiales</taxon>
        <taxon>Aspergillaceae</taxon>
        <taxon>Penicillium</taxon>
    </lineage>
</organism>
<proteinExistence type="predicted"/>
<gene>
    <name evidence="2" type="ORF">N7494_009087</name>
</gene>
<feature type="chain" id="PRO_5042060974" evidence="1">
    <location>
        <begin position="22"/>
        <end position="204"/>
    </location>
</feature>
<protein>
    <submittedName>
        <fullName evidence="2">Uncharacterized protein</fullName>
    </submittedName>
</protein>
<evidence type="ECO:0000256" key="1">
    <source>
        <dbReference type="SAM" id="SignalP"/>
    </source>
</evidence>
<keyword evidence="1" id="KW-0732">Signal</keyword>
<sequence length="204" mass="20688">MRTSFLLAAALTILGTQAAESSTIVGIFEPLWDAKVPENGQKASRDASLAGINANAATYHIGCPKNAAKTDCNILTSWTIIQGAETASLTAKYIASTSGDSTGYDVTVTEMWDCKLKSSTESASCTMSVGMSGSAGGTKTSSSTTSKVTYSTVPLDQYYFELTVTSGLSSFTMPAATETGAAAGPAGAIITAAPVVAAAIAALL</sequence>
<feature type="signal peptide" evidence="1">
    <location>
        <begin position="1"/>
        <end position="21"/>
    </location>
</feature>
<comment type="caution">
    <text evidence="2">The sequence shown here is derived from an EMBL/GenBank/DDBJ whole genome shotgun (WGS) entry which is preliminary data.</text>
</comment>
<dbReference type="EMBL" id="JAQIZZ010000007">
    <property type="protein sequence ID" value="KAJ5532535.1"/>
    <property type="molecule type" value="Genomic_DNA"/>
</dbReference>
<name>A0AAD6GB99_9EURO</name>
<keyword evidence="3" id="KW-1185">Reference proteome</keyword>
<reference evidence="2 3" key="1">
    <citation type="journal article" date="2023" name="IMA Fungus">
        <title>Comparative genomic study of the Penicillium genus elucidates a diverse pangenome and 15 lateral gene transfer events.</title>
        <authorList>
            <person name="Petersen C."/>
            <person name="Sorensen T."/>
            <person name="Nielsen M.R."/>
            <person name="Sondergaard T.E."/>
            <person name="Sorensen J.L."/>
            <person name="Fitzpatrick D.A."/>
            <person name="Frisvad J.C."/>
            <person name="Nielsen K.L."/>
        </authorList>
    </citation>
    <scope>NUCLEOTIDE SEQUENCE [LARGE SCALE GENOMIC DNA]</scope>
    <source>
        <strain evidence="2 3">IBT 35679</strain>
    </source>
</reference>
<evidence type="ECO:0000313" key="3">
    <source>
        <dbReference type="Proteomes" id="UP001220324"/>
    </source>
</evidence>